<reference evidence="1 2" key="1">
    <citation type="submission" date="2016-01" db="EMBL/GenBank/DDBJ databases">
        <authorList>
            <person name="Oliw E.H."/>
        </authorList>
    </citation>
    <scope>NUCLEOTIDE SEQUENCE [LARGE SCALE GENOMIC DNA]</scope>
    <source>
        <strain evidence="1 2">GED7760B</strain>
    </source>
</reference>
<name>A0A133NN81_GARVA</name>
<sequence>MRFSCDSSRVCLFFPVFVYALANFGNKSKNTCPRLFIFPRVCLRFGRFWEQKQEHLPVFVYFSPRLFPFLVFWETKAGATTCLFA</sequence>
<proteinExistence type="predicted"/>
<protein>
    <submittedName>
        <fullName evidence="1">Uncharacterized protein</fullName>
    </submittedName>
</protein>
<accession>A0A133NN81</accession>
<dbReference type="PATRIC" id="fig|2702.99.peg.983"/>
<dbReference type="EMBL" id="LRQA01000045">
    <property type="protein sequence ID" value="KXA17725.1"/>
    <property type="molecule type" value="Genomic_DNA"/>
</dbReference>
<comment type="caution">
    <text evidence="1">The sequence shown here is derived from an EMBL/GenBank/DDBJ whole genome shotgun (WGS) entry which is preliminary data.</text>
</comment>
<evidence type="ECO:0000313" key="1">
    <source>
        <dbReference type="EMBL" id="KXA17725.1"/>
    </source>
</evidence>
<organism evidence="1 2">
    <name type="scientific">Gardnerella vaginalis</name>
    <dbReference type="NCBI Taxonomy" id="2702"/>
    <lineage>
        <taxon>Bacteria</taxon>
        <taxon>Bacillati</taxon>
        <taxon>Actinomycetota</taxon>
        <taxon>Actinomycetes</taxon>
        <taxon>Bifidobacteriales</taxon>
        <taxon>Bifidobacteriaceae</taxon>
        <taxon>Gardnerella</taxon>
    </lineage>
</organism>
<dbReference type="AlphaFoldDB" id="A0A133NN81"/>
<evidence type="ECO:0000313" key="2">
    <source>
        <dbReference type="Proteomes" id="UP000070558"/>
    </source>
</evidence>
<gene>
    <name evidence="1" type="ORF">HMPREF3216_01007</name>
</gene>
<dbReference type="Proteomes" id="UP000070558">
    <property type="component" value="Unassembled WGS sequence"/>
</dbReference>